<name>A0A6V7Y9P5_MELEN</name>
<gene>
    <name evidence="3" type="ORF">MENT_LOCUS62436</name>
</gene>
<feature type="domain" description="Poly(A) RNA polymerase mitochondrial-like central palm" evidence="2">
    <location>
        <begin position="156"/>
        <end position="250"/>
    </location>
</feature>
<reference evidence="3 4" key="1">
    <citation type="submission" date="2020-08" db="EMBL/GenBank/DDBJ databases">
        <authorList>
            <person name="Koutsovoulos G."/>
            <person name="Danchin GJ E."/>
        </authorList>
    </citation>
    <scope>NUCLEOTIDE SEQUENCE [LARGE SCALE GENOMIC DNA]</scope>
</reference>
<dbReference type="Proteomes" id="UP000580250">
    <property type="component" value="Unassembled WGS sequence"/>
</dbReference>
<feature type="region of interest" description="Disordered" evidence="1">
    <location>
        <begin position="1"/>
        <end position="84"/>
    </location>
</feature>
<dbReference type="AlphaFoldDB" id="A0A6V7Y9P5"/>
<accession>A0A6V7Y9P5</accession>
<evidence type="ECO:0000259" key="2">
    <source>
        <dbReference type="Pfam" id="PF22600"/>
    </source>
</evidence>
<dbReference type="Pfam" id="PF22600">
    <property type="entry name" value="MTPAP-like_central"/>
    <property type="match status" value="1"/>
</dbReference>
<dbReference type="InterPro" id="IPR054708">
    <property type="entry name" value="MTPAP-like_central"/>
</dbReference>
<proteinExistence type="predicted"/>
<evidence type="ECO:0000313" key="3">
    <source>
        <dbReference type="EMBL" id="CAD2208400.1"/>
    </source>
</evidence>
<comment type="caution">
    <text evidence="3">The sequence shown here is derived from an EMBL/GenBank/DDBJ whole genome shotgun (WGS) entry which is preliminary data.</text>
</comment>
<protein>
    <recommendedName>
        <fullName evidence="2">Poly(A) RNA polymerase mitochondrial-like central palm domain-containing protein</fullName>
    </recommendedName>
</protein>
<sequence>MFSREEVSSRYINDNGEPTEEGLDDLVRRIRSQFEGFPSREQPRQQQQEAPAATPPPAAPRRRRLDVQEPLEPRQQPQQPPVQAEVRLVSNLDKVGPEVSTVRTGEISGVKRAKQFHNFQPGTSMWDEVEENEEPSTSMACSNITAKPNNDNFDFLSQEIEFYYFTHQQTNEERERKERVFKIIKEKLASIGLARMTMTGSSSTGMAANNADLDISISTDEQLYRGGVMKVLRKVQSILEQHFNNVDIIPSEGFL</sequence>
<dbReference type="InterPro" id="IPR043519">
    <property type="entry name" value="NT_sf"/>
</dbReference>
<evidence type="ECO:0000256" key="1">
    <source>
        <dbReference type="SAM" id="MobiDB-lite"/>
    </source>
</evidence>
<organism evidence="3 4">
    <name type="scientific">Meloidogyne enterolobii</name>
    <name type="common">Root-knot nematode worm</name>
    <name type="synonym">Meloidogyne mayaguensis</name>
    <dbReference type="NCBI Taxonomy" id="390850"/>
    <lineage>
        <taxon>Eukaryota</taxon>
        <taxon>Metazoa</taxon>
        <taxon>Ecdysozoa</taxon>
        <taxon>Nematoda</taxon>
        <taxon>Chromadorea</taxon>
        <taxon>Rhabditida</taxon>
        <taxon>Tylenchina</taxon>
        <taxon>Tylenchomorpha</taxon>
        <taxon>Tylenchoidea</taxon>
        <taxon>Meloidogynidae</taxon>
        <taxon>Meloidogyninae</taxon>
        <taxon>Meloidogyne</taxon>
    </lineage>
</organism>
<dbReference type="SUPFAM" id="SSF81301">
    <property type="entry name" value="Nucleotidyltransferase"/>
    <property type="match status" value="1"/>
</dbReference>
<feature type="compositionally biased region" description="Low complexity" evidence="1">
    <location>
        <begin position="68"/>
        <end position="84"/>
    </location>
</feature>
<dbReference type="EMBL" id="CAJEWN010003701">
    <property type="protein sequence ID" value="CAD2208400.1"/>
    <property type="molecule type" value="Genomic_DNA"/>
</dbReference>
<evidence type="ECO:0000313" key="4">
    <source>
        <dbReference type="Proteomes" id="UP000580250"/>
    </source>
</evidence>